<dbReference type="Pfam" id="PF24571">
    <property type="entry name" value="HEAT_SCC3-SA"/>
    <property type="match status" value="1"/>
</dbReference>
<feature type="region of interest" description="Disordered" evidence="1">
    <location>
        <begin position="1112"/>
        <end position="1139"/>
    </location>
</feature>
<keyword evidence="2" id="KW-0472">Membrane</keyword>
<keyword evidence="2" id="KW-0812">Transmembrane</keyword>
<dbReference type="GeneID" id="39981447"/>
<feature type="compositionally biased region" description="Basic residues" evidence="1">
    <location>
        <begin position="1"/>
        <end position="16"/>
    </location>
</feature>
<dbReference type="InterPro" id="IPR011989">
    <property type="entry name" value="ARM-like"/>
</dbReference>
<feature type="region of interest" description="Disordered" evidence="1">
    <location>
        <begin position="1047"/>
        <end position="1084"/>
    </location>
</feature>
<dbReference type="AlphaFoldDB" id="A0A1X0P8R9"/>
<dbReference type="InterPro" id="IPR013721">
    <property type="entry name" value="STAG"/>
</dbReference>
<dbReference type="PANTHER" id="PTHR11199:SF0">
    <property type="entry name" value="LD34181P-RELATED"/>
    <property type="match status" value="1"/>
</dbReference>
<dbReference type="Pfam" id="PF21581">
    <property type="entry name" value="SCD"/>
    <property type="match status" value="1"/>
</dbReference>
<dbReference type="GO" id="GO:0003682">
    <property type="term" value="F:chromatin binding"/>
    <property type="evidence" value="ECO:0007669"/>
    <property type="project" value="TreeGrafter"/>
</dbReference>
<dbReference type="GO" id="GO:0000785">
    <property type="term" value="C:chromatin"/>
    <property type="evidence" value="ECO:0007669"/>
    <property type="project" value="TreeGrafter"/>
</dbReference>
<dbReference type="PROSITE" id="PS51425">
    <property type="entry name" value="SCD"/>
    <property type="match status" value="1"/>
</dbReference>
<dbReference type="SUPFAM" id="SSF48371">
    <property type="entry name" value="ARM repeat"/>
    <property type="match status" value="1"/>
</dbReference>
<name>A0A1X0P8R9_9TRYP</name>
<keyword evidence="2" id="KW-1133">Transmembrane helix</keyword>
<evidence type="ECO:0000259" key="3">
    <source>
        <dbReference type="PROSITE" id="PS51425"/>
    </source>
</evidence>
<dbReference type="Gene3D" id="1.25.10.10">
    <property type="entry name" value="Leucine-rich Repeat Variant"/>
    <property type="match status" value="1"/>
</dbReference>
<evidence type="ECO:0000313" key="5">
    <source>
        <dbReference type="Proteomes" id="UP000192257"/>
    </source>
</evidence>
<evidence type="ECO:0000256" key="2">
    <source>
        <dbReference type="SAM" id="Phobius"/>
    </source>
</evidence>
<proteinExistence type="predicted"/>
<comment type="caution">
    <text evidence="4">The sequence shown here is derived from an EMBL/GenBank/DDBJ whole genome shotgun (WGS) entry which is preliminary data.</text>
</comment>
<dbReference type="STRING" id="67003.A0A1X0P8R9"/>
<protein>
    <submittedName>
        <fullName evidence="4">Cohesin complex subunit SA-1/2</fullName>
    </submittedName>
</protein>
<evidence type="ECO:0000256" key="1">
    <source>
        <dbReference type="SAM" id="MobiDB-lite"/>
    </source>
</evidence>
<dbReference type="RefSeq" id="XP_028887089.1">
    <property type="nucleotide sequence ID" value="XM_029021667.1"/>
</dbReference>
<dbReference type="GO" id="GO:0007062">
    <property type="term" value="P:sister chromatid cohesion"/>
    <property type="evidence" value="ECO:0007669"/>
    <property type="project" value="UniProtKB-ARBA"/>
</dbReference>
<sequence>MVAGKRNTKKAPKRVKTTTPTATDNVMSTQASVEATQEVTATNEVGSVLMQDDGTSLGNSLFNALMEGASAEHVVNELLRIYNDGSKDSVCCAILNLAAKASGSIQAELDASALKDDVEISTLLEELYARVPENAAVYPLVKKDPKYRVFRTSYRQFFKRLVDISYTCNVLLDGVLFPTILRWIIAMSESKARCFRHTSIVALLSIVGSLNGLIRDLNNRLPSHGRGKKQQKQQQQQQREEVGILQENIQTIIGLRNHIISQAIHQRPRDVAPEIRHLVLENLEDWILKYDEEFAENKYFRYFGMALYDKKPEIRAEALTMIQKALMSTPESGNRMFLFLQYFANRLVEMCSDVNMRCAELAIGVIVLILRVYGEEAEGKELIDNEMIDRVLLTLFDERPTIRREAGVLLKVFIESRISVNANNTIAYQKAGMELLCAFASTLRSQYDEIMSERYLIDALYTSSQELPSLLQEYSPILDLITADDVNEVMVGLGMASALLEKMRGRLDIGPIPKEDRRQGIIKKSTSGKSSNTDTMEISLSCDVGILLPEVLEKHRGDVNILCGVSSVIAVMNFNAFTSVKQVTQIKTLISLLRKSTAALPSCEDIQLGQVTSAWLAIAFEDHPMKSEGITQLQELVKQILKQFSSIQKINPRSNSHVDEKELLHVWSRLSILSSLVSVVDQWGLFKASIVQYSKPDTSPELLRLILLTSVRCIFWQLGAEQQQEQEEQEQEQEISEKKNEVSTNMVNQMIGELLSCIYQIWSMNSEKINHEGFISLFVESMVSLCDLCSLKYYSMSQMEQDVLLEKFGELSELLSSEVRAAKDKLRDAEQQYRDAAIPLSVIAKSRRELSHLEASQLRVTAGMVRLLLLHRLAEEVAPRILVQWSNAPTKTIADIFRNLFRTLRDCSGDSFALEKSILVAAYNYSSDALYQMGLKLSSMHWPLPDKYYSSCISIVRFGMDFATSTDPAFLQAIVAYCPKLLKGDALAIAQSLSANEKLAASTDPNARLFISAIRRAARLEDVGGATPIQNTKRPREGIQNGETTEEFIQQQQQQQQGGGDEQLIINSPKGSASRSRSRRRLSEKLPVLPNRVITEDGWHVRCNENGVALSMASSTPEPVETTRVPDPQSSKAKETETVRVKDDLLSSLAGELDRDEVFIATQEYD</sequence>
<feature type="region of interest" description="Disordered" evidence="1">
    <location>
        <begin position="1"/>
        <end position="23"/>
    </location>
</feature>
<dbReference type="InterPro" id="IPR016024">
    <property type="entry name" value="ARM-type_fold"/>
</dbReference>
<feature type="transmembrane region" description="Helical" evidence="2">
    <location>
        <begin position="164"/>
        <end position="185"/>
    </location>
</feature>
<feature type="region of interest" description="Disordered" evidence="1">
    <location>
        <begin position="220"/>
        <end position="240"/>
    </location>
</feature>
<dbReference type="InterPro" id="IPR020839">
    <property type="entry name" value="SCD"/>
</dbReference>
<dbReference type="Proteomes" id="UP000192257">
    <property type="component" value="Unassembled WGS sequence"/>
</dbReference>
<dbReference type="GO" id="GO:0008278">
    <property type="term" value="C:cohesin complex"/>
    <property type="evidence" value="ECO:0007669"/>
    <property type="project" value="TreeGrafter"/>
</dbReference>
<organism evidence="4 5">
    <name type="scientific">Trypanosoma theileri</name>
    <dbReference type="NCBI Taxonomy" id="67003"/>
    <lineage>
        <taxon>Eukaryota</taxon>
        <taxon>Discoba</taxon>
        <taxon>Euglenozoa</taxon>
        <taxon>Kinetoplastea</taxon>
        <taxon>Metakinetoplastina</taxon>
        <taxon>Trypanosomatida</taxon>
        <taxon>Trypanosomatidae</taxon>
        <taxon>Trypanosoma</taxon>
    </lineage>
</organism>
<accession>A0A1X0P8R9</accession>
<dbReference type="VEuPathDB" id="TriTrypDB:TM35_000023490"/>
<keyword evidence="5" id="KW-1185">Reference proteome</keyword>
<dbReference type="Pfam" id="PF08514">
    <property type="entry name" value="STAG"/>
    <property type="match status" value="1"/>
</dbReference>
<dbReference type="EMBL" id="NBCO01000002">
    <property type="protein sequence ID" value="ORC93023.1"/>
    <property type="molecule type" value="Genomic_DNA"/>
</dbReference>
<dbReference type="InterPro" id="IPR056396">
    <property type="entry name" value="HEAT_SCC3-SA"/>
</dbReference>
<feature type="domain" description="SCD" evidence="3">
    <location>
        <begin position="264"/>
        <end position="350"/>
    </location>
</feature>
<evidence type="ECO:0000313" key="4">
    <source>
        <dbReference type="EMBL" id="ORC93023.1"/>
    </source>
</evidence>
<dbReference type="OrthoDB" id="498590at2759"/>
<dbReference type="GO" id="GO:0005634">
    <property type="term" value="C:nucleus"/>
    <property type="evidence" value="ECO:0007669"/>
    <property type="project" value="TreeGrafter"/>
</dbReference>
<reference evidence="4 5" key="1">
    <citation type="submission" date="2017-03" db="EMBL/GenBank/DDBJ databases">
        <title>An alternative strategy for trypanosome survival in the mammalian bloodstream revealed through genome and transcriptome analysis of the ubiquitous bovine parasite Trypanosoma (Megatrypanum) theileri.</title>
        <authorList>
            <person name="Kelly S."/>
            <person name="Ivens A."/>
            <person name="Mott A."/>
            <person name="O'Neill E."/>
            <person name="Emms D."/>
            <person name="Macleod O."/>
            <person name="Voorheis P."/>
            <person name="Matthews J."/>
            <person name="Matthews K."/>
            <person name="Carrington M."/>
        </authorList>
    </citation>
    <scope>NUCLEOTIDE SEQUENCE [LARGE SCALE GENOMIC DNA]</scope>
    <source>
        <strain evidence="4">Edinburgh</strain>
    </source>
</reference>
<dbReference type="PANTHER" id="PTHR11199">
    <property type="entry name" value="STROMAL ANTIGEN"/>
    <property type="match status" value="1"/>
</dbReference>
<dbReference type="InterPro" id="IPR039662">
    <property type="entry name" value="Cohesin_Scc3/SA"/>
</dbReference>
<gene>
    <name evidence="4" type="ORF">TM35_000023490</name>
</gene>